<evidence type="ECO:0000256" key="3">
    <source>
        <dbReference type="ARBA" id="ARBA00022630"/>
    </source>
</evidence>
<dbReference type="GO" id="GO:0016709">
    <property type="term" value="F:oxidoreductase activity, acting on paired donors, with incorporation or reduction of molecular oxygen, NAD(P)H as one donor, and incorporation of one atom of oxygen"/>
    <property type="evidence" value="ECO:0007669"/>
    <property type="project" value="UniProtKB-ARBA"/>
</dbReference>
<dbReference type="Pfam" id="PF01494">
    <property type="entry name" value="FAD_binding_3"/>
    <property type="match status" value="1"/>
</dbReference>
<dbReference type="Gene3D" id="3.40.30.20">
    <property type="match status" value="1"/>
</dbReference>
<keyword evidence="7" id="KW-0503">Monooxygenase</keyword>
<keyword evidence="4" id="KW-0274">FAD</keyword>
<evidence type="ECO:0000256" key="5">
    <source>
        <dbReference type="ARBA" id="ARBA00023002"/>
    </source>
</evidence>
<keyword evidence="8" id="KW-1185">Reference proteome</keyword>
<keyword evidence="5" id="KW-0560">Oxidoreductase</keyword>
<dbReference type="SUPFAM" id="SSF52833">
    <property type="entry name" value="Thioredoxin-like"/>
    <property type="match status" value="1"/>
</dbReference>
<dbReference type="Gene3D" id="3.50.50.60">
    <property type="entry name" value="FAD/NAD(P)-binding domain"/>
    <property type="match status" value="1"/>
</dbReference>
<keyword evidence="3" id="KW-0285">Flavoprotein</keyword>
<protein>
    <submittedName>
        <fullName evidence="7">Aromatic compound monooxygenase YhjG</fullName>
    </submittedName>
</protein>
<sequence>MSDCDVLIVGAGPVGTALALELALHKVSFRVIDKFPARSDKSRALVVQARTLELLNRHGVAHDLASRGQYVTGTLINIDRKPVTWMNLEGCSPADAEFPLPLMLSQAETERFLDECLGKHGATVETSVTAKSIVQDSTGVTTELEGPDGKRETVRSKYVVGCDGAHSIVRHSATNLTFEGAAYPQDFVLCDAYLRDSHIAKDRISMHFGYGLLVMMPLGGGLFRIIVSGSASNPVDNISQINQQSEVALEHVQKALETFTSPGCGTLHDPVWLSRFRLHHRGVNNYRDGRLFLAGDAAHIHSPAGGQGMNTGVHDAFNLGWKLAAVLHEKTPYPEALLNSYNAERYPIGQQLLRGTDRLFTFVASTNFLFVRLRNFILPWILPWLWSSKERVKTAYQFISELGINYRGSPIVGNSKGFTGPVTGGDRLPDGELKKRTLSANGRIEEEALTRVHHICVGAGHHLIFFTADDREHPMETTRTSVEETMTQVKTQAKSNDIYFHVLGTGGLDAFDGGSLAQSLYLDRDGVVHQRYGFKQTPGYVLARPDGYIAHIGPLSSVDDLFGFLGRYF</sequence>
<evidence type="ECO:0000256" key="4">
    <source>
        <dbReference type="ARBA" id="ARBA00022827"/>
    </source>
</evidence>
<dbReference type="PANTHER" id="PTHR43004:SF19">
    <property type="entry name" value="BINDING MONOOXYGENASE, PUTATIVE (JCVI)-RELATED"/>
    <property type="match status" value="1"/>
</dbReference>
<dbReference type="Gene3D" id="3.30.70.2450">
    <property type="match status" value="1"/>
</dbReference>
<dbReference type="SUPFAM" id="SSF51905">
    <property type="entry name" value="FAD/NAD(P)-binding domain"/>
    <property type="match status" value="1"/>
</dbReference>
<name>A0AAN7B4W3_9PEZI</name>
<evidence type="ECO:0000313" key="7">
    <source>
        <dbReference type="EMBL" id="KAK4211028.1"/>
    </source>
</evidence>
<proteinExistence type="inferred from homology"/>
<dbReference type="AlphaFoldDB" id="A0AAN7B4W3"/>
<evidence type="ECO:0000256" key="1">
    <source>
        <dbReference type="ARBA" id="ARBA00001974"/>
    </source>
</evidence>
<dbReference type="Proteomes" id="UP001301769">
    <property type="component" value="Unassembled WGS sequence"/>
</dbReference>
<feature type="domain" description="FAD-binding" evidence="6">
    <location>
        <begin position="3"/>
        <end position="354"/>
    </location>
</feature>
<dbReference type="PRINTS" id="PR00420">
    <property type="entry name" value="RNGMNOXGNASE"/>
</dbReference>
<dbReference type="InterPro" id="IPR050641">
    <property type="entry name" value="RIFMO-like"/>
</dbReference>
<dbReference type="InterPro" id="IPR002938">
    <property type="entry name" value="FAD-bd"/>
</dbReference>
<reference evidence="7" key="1">
    <citation type="journal article" date="2023" name="Mol. Phylogenet. Evol.">
        <title>Genome-scale phylogeny and comparative genomics of the fungal order Sordariales.</title>
        <authorList>
            <person name="Hensen N."/>
            <person name="Bonometti L."/>
            <person name="Westerberg I."/>
            <person name="Brannstrom I.O."/>
            <person name="Guillou S."/>
            <person name="Cros-Aarteil S."/>
            <person name="Calhoun S."/>
            <person name="Haridas S."/>
            <person name="Kuo A."/>
            <person name="Mondo S."/>
            <person name="Pangilinan J."/>
            <person name="Riley R."/>
            <person name="LaButti K."/>
            <person name="Andreopoulos B."/>
            <person name="Lipzen A."/>
            <person name="Chen C."/>
            <person name="Yan M."/>
            <person name="Daum C."/>
            <person name="Ng V."/>
            <person name="Clum A."/>
            <person name="Steindorff A."/>
            <person name="Ohm R.A."/>
            <person name="Martin F."/>
            <person name="Silar P."/>
            <person name="Natvig D.O."/>
            <person name="Lalanne C."/>
            <person name="Gautier V."/>
            <person name="Ament-Velasquez S.L."/>
            <person name="Kruys A."/>
            <person name="Hutchinson M.I."/>
            <person name="Powell A.J."/>
            <person name="Barry K."/>
            <person name="Miller A.N."/>
            <person name="Grigoriev I.V."/>
            <person name="Debuchy R."/>
            <person name="Gladieux P."/>
            <person name="Hiltunen Thoren M."/>
            <person name="Johannesson H."/>
        </authorList>
    </citation>
    <scope>NUCLEOTIDE SEQUENCE</scope>
    <source>
        <strain evidence="7">PSN293</strain>
    </source>
</reference>
<accession>A0AAN7B4W3</accession>
<evidence type="ECO:0000256" key="2">
    <source>
        <dbReference type="ARBA" id="ARBA00007801"/>
    </source>
</evidence>
<organism evidence="7 8">
    <name type="scientific">Rhypophila decipiens</name>
    <dbReference type="NCBI Taxonomy" id="261697"/>
    <lineage>
        <taxon>Eukaryota</taxon>
        <taxon>Fungi</taxon>
        <taxon>Dikarya</taxon>
        <taxon>Ascomycota</taxon>
        <taxon>Pezizomycotina</taxon>
        <taxon>Sordariomycetes</taxon>
        <taxon>Sordariomycetidae</taxon>
        <taxon>Sordariales</taxon>
        <taxon>Naviculisporaceae</taxon>
        <taxon>Rhypophila</taxon>
    </lineage>
</organism>
<comment type="similarity">
    <text evidence="2">Belongs to the PheA/TfdB FAD monooxygenase family.</text>
</comment>
<dbReference type="InterPro" id="IPR036188">
    <property type="entry name" value="FAD/NAD-bd_sf"/>
</dbReference>
<dbReference type="EMBL" id="MU858159">
    <property type="protein sequence ID" value="KAK4211028.1"/>
    <property type="molecule type" value="Genomic_DNA"/>
</dbReference>
<evidence type="ECO:0000259" key="6">
    <source>
        <dbReference type="Pfam" id="PF01494"/>
    </source>
</evidence>
<gene>
    <name evidence="7" type="ORF">QBC37DRAFT_21745</name>
</gene>
<comment type="caution">
    <text evidence="7">The sequence shown here is derived from an EMBL/GenBank/DDBJ whole genome shotgun (WGS) entry which is preliminary data.</text>
</comment>
<evidence type="ECO:0000313" key="8">
    <source>
        <dbReference type="Proteomes" id="UP001301769"/>
    </source>
</evidence>
<dbReference type="PANTHER" id="PTHR43004">
    <property type="entry name" value="TRK SYSTEM POTASSIUM UPTAKE PROTEIN"/>
    <property type="match status" value="1"/>
</dbReference>
<reference evidence="7" key="2">
    <citation type="submission" date="2023-05" db="EMBL/GenBank/DDBJ databases">
        <authorList>
            <consortium name="Lawrence Berkeley National Laboratory"/>
            <person name="Steindorff A."/>
            <person name="Hensen N."/>
            <person name="Bonometti L."/>
            <person name="Westerberg I."/>
            <person name="Brannstrom I.O."/>
            <person name="Guillou S."/>
            <person name="Cros-Aarteil S."/>
            <person name="Calhoun S."/>
            <person name="Haridas S."/>
            <person name="Kuo A."/>
            <person name="Mondo S."/>
            <person name="Pangilinan J."/>
            <person name="Riley R."/>
            <person name="Labutti K."/>
            <person name="Andreopoulos B."/>
            <person name="Lipzen A."/>
            <person name="Chen C."/>
            <person name="Yanf M."/>
            <person name="Daum C."/>
            <person name="Ng V."/>
            <person name="Clum A."/>
            <person name="Ohm R."/>
            <person name="Martin F."/>
            <person name="Silar P."/>
            <person name="Natvig D."/>
            <person name="Lalanne C."/>
            <person name="Gautier V."/>
            <person name="Ament-Velasquez S.L."/>
            <person name="Kruys A."/>
            <person name="Hutchinson M.I."/>
            <person name="Powell A.J."/>
            <person name="Barry K."/>
            <person name="Miller A.N."/>
            <person name="Grigoriev I.V."/>
            <person name="Debuchy R."/>
            <person name="Gladieux P."/>
            <person name="Thoren M.H."/>
            <person name="Johannesson H."/>
        </authorList>
    </citation>
    <scope>NUCLEOTIDE SEQUENCE</scope>
    <source>
        <strain evidence="7">PSN293</strain>
    </source>
</reference>
<dbReference type="GO" id="GO:0071949">
    <property type="term" value="F:FAD binding"/>
    <property type="evidence" value="ECO:0007669"/>
    <property type="project" value="InterPro"/>
</dbReference>
<dbReference type="InterPro" id="IPR036249">
    <property type="entry name" value="Thioredoxin-like_sf"/>
</dbReference>
<dbReference type="InterPro" id="IPR038220">
    <property type="entry name" value="PHOX_C_sf"/>
</dbReference>
<comment type="cofactor">
    <cofactor evidence="1">
        <name>FAD</name>
        <dbReference type="ChEBI" id="CHEBI:57692"/>
    </cofactor>
</comment>